<sequence>MRRLRALLCGLALLLALPLAAAPPELLLANVYRDEIDPAAYLVSEKLDGVRAVWDGETLRFRSGNRVNAPAWFTDALPKTPMDGELWLGRGQFERLSGIVRREQPVDAEWRQVRYMIFELPGAPGTFAERAARIVALVGAAGLPWLAEISQKITVDRETLRKMLAATVKAGGEGLMLHRADAPYETGRSDTLLKLKPWLDAEAVVVAHLPGKGKYVGQLGALRVRLADGREFRLGTGFTDAERANPPPIGSVVTFRYRELTAKGLPRFASFLRMRQE</sequence>
<dbReference type="GO" id="GO:0006260">
    <property type="term" value="P:DNA replication"/>
    <property type="evidence" value="ECO:0007669"/>
    <property type="project" value="UniProtKB-KW"/>
</dbReference>
<protein>
    <submittedName>
        <fullName evidence="7">DNA ligase-1</fullName>
    </submittedName>
</protein>
<dbReference type="OrthoDB" id="9782700at2"/>
<evidence type="ECO:0000256" key="5">
    <source>
        <dbReference type="SAM" id="SignalP"/>
    </source>
</evidence>
<feature type="domain" description="DNA ligase OB-like" evidence="6">
    <location>
        <begin position="210"/>
        <end position="275"/>
    </location>
</feature>
<proteinExistence type="predicted"/>
<evidence type="ECO:0000256" key="2">
    <source>
        <dbReference type="ARBA" id="ARBA00022705"/>
    </source>
</evidence>
<dbReference type="GO" id="GO:0006281">
    <property type="term" value="P:DNA repair"/>
    <property type="evidence" value="ECO:0007669"/>
    <property type="project" value="UniProtKB-KW"/>
</dbReference>
<keyword evidence="2" id="KW-0235">DNA replication</keyword>
<dbReference type="InterPro" id="IPR012340">
    <property type="entry name" value="NA-bd_OB-fold"/>
</dbReference>
<dbReference type="SUPFAM" id="SSF56091">
    <property type="entry name" value="DNA ligase/mRNA capping enzyme, catalytic domain"/>
    <property type="match status" value="1"/>
</dbReference>
<keyword evidence="3" id="KW-0227">DNA damage</keyword>
<evidence type="ECO:0000256" key="1">
    <source>
        <dbReference type="ARBA" id="ARBA00022598"/>
    </source>
</evidence>
<gene>
    <name evidence="7" type="ORF">DFR40_0557</name>
</gene>
<dbReference type="RefSeq" id="WP_121456969.1">
    <property type="nucleotide sequence ID" value="NZ_RBXP01000007.1"/>
</dbReference>
<evidence type="ECO:0000313" key="8">
    <source>
        <dbReference type="Proteomes" id="UP000270626"/>
    </source>
</evidence>
<evidence type="ECO:0000256" key="4">
    <source>
        <dbReference type="ARBA" id="ARBA00023204"/>
    </source>
</evidence>
<dbReference type="Pfam" id="PF14743">
    <property type="entry name" value="DNA_ligase_OB_2"/>
    <property type="match status" value="1"/>
</dbReference>
<dbReference type="NCBIfam" id="NF006592">
    <property type="entry name" value="PRK09125.1"/>
    <property type="match status" value="1"/>
</dbReference>
<name>A0A495WKS9_9RHOO</name>
<evidence type="ECO:0000256" key="3">
    <source>
        <dbReference type="ARBA" id="ARBA00022763"/>
    </source>
</evidence>
<dbReference type="Gene3D" id="3.30.1490.70">
    <property type="match status" value="1"/>
</dbReference>
<dbReference type="InterPro" id="IPR029319">
    <property type="entry name" value="DNA_ligase_OB"/>
</dbReference>
<feature type="chain" id="PRO_5019787504" evidence="5">
    <location>
        <begin position="22"/>
        <end position="277"/>
    </location>
</feature>
<dbReference type="InterPro" id="IPR050326">
    <property type="entry name" value="NAD_dep_DNA_ligaseB"/>
</dbReference>
<reference evidence="7 8" key="1">
    <citation type="submission" date="2018-10" db="EMBL/GenBank/DDBJ databases">
        <title>Genomic Encyclopedia of Type Strains, Phase IV (KMG-IV): sequencing the most valuable type-strain genomes for metagenomic binning, comparative biology and taxonomic classification.</title>
        <authorList>
            <person name="Goeker M."/>
        </authorList>
    </citation>
    <scope>NUCLEOTIDE SEQUENCE [LARGE SCALE GENOMIC DNA]</scope>
    <source>
        <strain evidence="7 8">DSM 23841</strain>
    </source>
</reference>
<dbReference type="AlphaFoldDB" id="A0A495WKS9"/>
<keyword evidence="4" id="KW-0234">DNA repair</keyword>
<evidence type="ECO:0000313" key="7">
    <source>
        <dbReference type="EMBL" id="RKT61877.1"/>
    </source>
</evidence>
<dbReference type="SUPFAM" id="SSF50249">
    <property type="entry name" value="Nucleic acid-binding proteins"/>
    <property type="match status" value="1"/>
</dbReference>
<evidence type="ECO:0000259" key="6">
    <source>
        <dbReference type="Pfam" id="PF14743"/>
    </source>
</evidence>
<comment type="caution">
    <text evidence="7">The sequence shown here is derived from an EMBL/GenBank/DDBJ whole genome shotgun (WGS) entry which is preliminary data.</text>
</comment>
<keyword evidence="8" id="KW-1185">Reference proteome</keyword>
<dbReference type="PANTHER" id="PTHR47810">
    <property type="entry name" value="DNA LIGASE"/>
    <property type="match status" value="1"/>
</dbReference>
<dbReference type="PANTHER" id="PTHR47810:SF1">
    <property type="entry name" value="DNA LIGASE B"/>
    <property type="match status" value="1"/>
</dbReference>
<dbReference type="Gene3D" id="2.40.50.140">
    <property type="entry name" value="Nucleic acid-binding proteins"/>
    <property type="match status" value="1"/>
</dbReference>
<organism evidence="7 8">
    <name type="scientific">Azonexus fungiphilus</name>
    <dbReference type="NCBI Taxonomy" id="146940"/>
    <lineage>
        <taxon>Bacteria</taxon>
        <taxon>Pseudomonadati</taxon>
        <taxon>Pseudomonadota</taxon>
        <taxon>Betaproteobacteria</taxon>
        <taxon>Rhodocyclales</taxon>
        <taxon>Azonexaceae</taxon>
        <taxon>Azonexus</taxon>
    </lineage>
</organism>
<dbReference type="EMBL" id="RBXP01000007">
    <property type="protein sequence ID" value="RKT61877.1"/>
    <property type="molecule type" value="Genomic_DNA"/>
</dbReference>
<dbReference type="CDD" id="cd08041">
    <property type="entry name" value="OBF_kDNA_ligase_like"/>
    <property type="match status" value="1"/>
</dbReference>
<keyword evidence="1 7" id="KW-0436">Ligase</keyword>
<accession>A0A495WKS9</accession>
<dbReference type="Proteomes" id="UP000270626">
    <property type="component" value="Unassembled WGS sequence"/>
</dbReference>
<dbReference type="CDD" id="cd07896">
    <property type="entry name" value="Adenylation_kDNA_ligase_like"/>
    <property type="match status" value="1"/>
</dbReference>
<dbReference type="GO" id="GO:0016874">
    <property type="term" value="F:ligase activity"/>
    <property type="evidence" value="ECO:0007669"/>
    <property type="project" value="UniProtKB-KW"/>
</dbReference>
<dbReference type="Gene3D" id="3.30.470.30">
    <property type="entry name" value="DNA ligase/mRNA capping enzyme"/>
    <property type="match status" value="1"/>
</dbReference>
<feature type="signal peptide" evidence="5">
    <location>
        <begin position="1"/>
        <end position="21"/>
    </location>
</feature>
<keyword evidence="5" id="KW-0732">Signal</keyword>